<dbReference type="InterPro" id="IPR029045">
    <property type="entry name" value="ClpP/crotonase-like_dom_sf"/>
</dbReference>
<dbReference type="PANTHER" id="PTHR11941">
    <property type="entry name" value="ENOYL-COA HYDRATASE-RELATED"/>
    <property type="match status" value="1"/>
</dbReference>
<gene>
    <name evidence="1" type="ORF">UFOPK2242_01757</name>
</gene>
<organism evidence="1">
    <name type="scientific">freshwater metagenome</name>
    <dbReference type="NCBI Taxonomy" id="449393"/>
    <lineage>
        <taxon>unclassified sequences</taxon>
        <taxon>metagenomes</taxon>
        <taxon>ecological metagenomes</taxon>
    </lineage>
</organism>
<evidence type="ECO:0000313" key="1">
    <source>
        <dbReference type="EMBL" id="CAB4676044.1"/>
    </source>
</evidence>
<dbReference type="InterPro" id="IPR001753">
    <property type="entry name" value="Enoyl-CoA_hydra/iso"/>
</dbReference>
<dbReference type="GO" id="GO:0003824">
    <property type="term" value="F:catalytic activity"/>
    <property type="evidence" value="ECO:0007669"/>
    <property type="project" value="UniProtKB-ARBA"/>
</dbReference>
<accession>A0A6J6MSY6</accession>
<protein>
    <submittedName>
        <fullName evidence="1">Unannotated protein</fullName>
    </submittedName>
</protein>
<dbReference type="SUPFAM" id="SSF52096">
    <property type="entry name" value="ClpP/crotonase"/>
    <property type="match status" value="1"/>
</dbReference>
<dbReference type="EMBL" id="CAEZWM010000325">
    <property type="protein sequence ID" value="CAB4676044.1"/>
    <property type="molecule type" value="Genomic_DNA"/>
</dbReference>
<proteinExistence type="predicted"/>
<dbReference type="CDD" id="cd06558">
    <property type="entry name" value="crotonase-like"/>
    <property type="match status" value="1"/>
</dbReference>
<reference evidence="1" key="1">
    <citation type="submission" date="2020-05" db="EMBL/GenBank/DDBJ databases">
        <authorList>
            <person name="Chiriac C."/>
            <person name="Salcher M."/>
            <person name="Ghai R."/>
            <person name="Kavagutti S V."/>
        </authorList>
    </citation>
    <scope>NUCLEOTIDE SEQUENCE</scope>
</reference>
<dbReference type="PANTHER" id="PTHR11941:SF54">
    <property type="entry name" value="ENOYL-COA HYDRATASE, MITOCHONDRIAL"/>
    <property type="match status" value="1"/>
</dbReference>
<sequence>MNTDFETLGYEERDGVAWVTLNRPDRLNAFNNTMQRELKSLWRGLRRHDDVRCIVLTGAGDRAFCTGIDRTEQMGSESVASNDEEAIGAGDQTPFMFNDPGDNIGPKSCDLWKPVIAAVNGMACGGAFYMLGEVEFIIAADHATFFDPHVTYGMTAAYEPMHMAGITPFGDIMRMSLLGNYERLSAARALEVGMVSEVVPGAELHERADWAARIIASQPPLAIQGTVRSIWAAREMGPSQALRLGYAYVGLGTNADSLAEGQRTFESGQRIDWRLR</sequence>
<dbReference type="Gene3D" id="3.90.226.10">
    <property type="entry name" value="2-enoyl-CoA Hydratase, Chain A, domain 1"/>
    <property type="match status" value="1"/>
</dbReference>
<name>A0A6J6MSY6_9ZZZZ</name>
<dbReference type="GO" id="GO:0006635">
    <property type="term" value="P:fatty acid beta-oxidation"/>
    <property type="evidence" value="ECO:0007669"/>
    <property type="project" value="TreeGrafter"/>
</dbReference>
<dbReference type="Pfam" id="PF00378">
    <property type="entry name" value="ECH_1"/>
    <property type="match status" value="1"/>
</dbReference>
<dbReference type="AlphaFoldDB" id="A0A6J6MSY6"/>